<keyword evidence="7 10" id="KW-0472">Membrane</keyword>
<dbReference type="InterPro" id="IPR003811">
    <property type="entry name" value="G3P_acylTferase_PlsY"/>
</dbReference>
<keyword evidence="4 10" id="KW-0812">Transmembrane</keyword>
<protein>
    <recommendedName>
        <fullName evidence="10">Glycerol-3-phosphate acyltransferase</fullName>
    </recommendedName>
    <alternativeName>
        <fullName evidence="10">Acyl-PO4 G3P acyltransferase</fullName>
    </alternativeName>
    <alternativeName>
        <fullName evidence="10">Acyl-phosphate--glycerol-3-phosphate acyltransferase</fullName>
    </alternativeName>
    <alternativeName>
        <fullName evidence="10">G3P acyltransferase</fullName>
        <shortName evidence="10">GPAT</shortName>
        <ecNumber evidence="10">2.3.1.275</ecNumber>
    </alternativeName>
    <alternativeName>
        <fullName evidence="10">Lysophosphatidic acid synthase</fullName>
        <shortName evidence="10">LPA synthase</shortName>
    </alternativeName>
</protein>
<evidence type="ECO:0000313" key="12">
    <source>
        <dbReference type="Proteomes" id="UP000446657"/>
    </source>
</evidence>
<dbReference type="PANTHER" id="PTHR30309">
    <property type="entry name" value="INNER MEMBRANE PROTEIN YGIH"/>
    <property type="match status" value="1"/>
</dbReference>
<keyword evidence="5 10" id="KW-1133">Transmembrane helix</keyword>
<comment type="catalytic activity">
    <reaction evidence="10">
        <text>an acyl phosphate + sn-glycerol 3-phosphate = a 1-acyl-sn-glycero-3-phosphate + phosphate</text>
        <dbReference type="Rhea" id="RHEA:34075"/>
        <dbReference type="ChEBI" id="CHEBI:43474"/>
        <dbReference type="ChEBI" id="CHEBI:57597"/>
        <dbReference type="ChEBI" id="CHEBI:57970"/>
        <dbReference type="ChEBI" id="CHEBI:59918"/>
        <dbReference type="EC" id="2.3.1.275"/>
    </reaction>
</comment>
<dbReference type="PANTHER" id="PTHR30309:SF0">
    <property type="entry name" value="GLYCEROL-3-PHOSPHATE ACYLTRANSFERASE-RELATED"/>
    <property type="match status" value="1"/>
</dbReference>
<feature type="transmembrane region" description="Helical" evidence="10">
    <location>
        <begin position="115"/>
        <end position="140"/>
    </location>
</feature>
<evidence type="ECO:0000256" key="1">
    <source>
        <dbReference type="ARBA" id="ARBA00022475"/>
    </source>
</evidence>
<evidence type="ECO:0000256" key="9">
    <source>
        <dbReference type="ARBA" id="ARBA00023264"/>
    </source>
</evidence>
<comment type="pathway">
    <text evidence="10">Lipid metabolism; phospholipid metabolism.</text>
</comment>
<comment type="similarity">
    <text evidence="10">Belongs to the PlsY family.</text>
</comment>
<evidence type="ECO:0000256" key="3">
    <source>
        <dbReference type="ARBA" id="ARBA00022679"/>
    </source>
</evidence>
<proteinExistence type="inferred from homology"/>
<name>A0A844KQP9_9FIRM</name>
<keyword evidence="9 10" id="KW-1208">Phospholipid metabolism</keyword>
<accession>A0A844KQP9</accession>
<organism evidence="11 12">
    <name type="scientific">Roseburia faecis</name>
    <dbReference type="NCBI Taxonomy" id="301302"/>
    <lineage>
        <taxon>Bacteria</taxon>
        <taxon>Bacillati</taxon>
        <taxon>Bacillota</taxon>
        <taxon>Clostridia</taxon>
        <taxon>Lachnospirales</taxon>
        <taxon>Lachnospiraceae</taxon>
        <taxon>Roseburia</taxon>
    </lineage>
</organism>
<dbReference type="GO" id="GO:0008654">
    <property type="term" value="P:phospholipid biosynthetic process"/>
    <property type="evidence" value="ECO:0007669"/>
    <property type="project" value="UniProtKB-UniRule"/>
</dbReference>
<comment type="subunit">
    <text evidence="10">Probably interacts with PlsX.</text>
</comment>
<keyword evidence="11" id="KW-0012">Acyltransferase</keyword>
<comment type="caution">
    <text evidence="10">Lacks conserved residue(s) required for the propagation of feature annotation.</text>
</comment>
<dbReference type="Pfam" id="PF02660">
    <property type="entry name" value="G3P_acyltransf"/>
    <property type="match status" value="1"/>
</dbReference>
<comment type="function">
    <text evidence="10">Catalyzes the transfer of an acyl group from acyl-phosphate (acyl-PO(4)) to glycerol-3-phosphate (G3P) to form lysophosphatidic acid (LPA). This enzyme utilizes acyl-phosphate as fatty acyl donor, but not acyl-CoA or acyl-ACP.</text>
</comment>
<reference evidence="11 12" key="1">
    <citation type="journal article" date="2019" name="Nat. Med.">
        <title>A library of human gut bacterial isolates paired with longitudinal multiomics data enables mechanistic microbiome research.</title>
        <authorList>
            <person name="Poyet M."/>
            <person name="Groussin M."/>
            <person name="Gibbons S.M."/>
            <person name="Avila-Pacheco J."/>
            <person name="Jiang X."/>
            <person name="Kearney S.M."/>
            <person name="Perrotta A.R."/>
            <person name="Berdy B."/>
            <person name="Zhao S."/>
            <person name="Lieberman T.D."/>
            <person name="Swanson P.K."/>
            <person name="Smith M."/>
            <person name="Roesemann S."/>
            <person name="Alexander J.E."/>
            <person name="Rich S.A."/>
            <person name="Livny J."/>
            <person name="Vlamakis H."/>
            <person name="Clish C."/>
            <person name="Bullock K."/>
            <person name="Deik A."/>
            <person name="Scott J."/>
            <person name="Pierce K.A."/>
            <person name="Xavier R.J."/>
            <person name="Alm E.J."/>
        </authorList>
    </citation>
    <scope>NUCLEOTIDE SEQUENCE [LARGE SCALE GENOMIC DNA]</scope>
    <source>
        <strain evidence="11 12">BIOML-A1</strain>
    </source>
</reference>
<keyword evidence="2 10" id="KW-0444">Lipid biosynthesis</keyword>
<evidence type="ECO:0000256" key="10">
    <source>
        <dbReference type="HAMAP-Rule" id="MF_01043"/>
    </source>
</evidence>
<evidence type="ECO:0000256" key="8">
    <source>
        <dbReference type="ARBA" id="ARBA00023209"/>
    </source>
</evidence>
<evidence type="ECO:0000256" key="2">
    <source>
        <dbReference type="ARBA" id="ARBA00022516"/>
    </source>
</evidence>
<evidence type="ECO:0000256" key="4">
    <source>
        <dbReference type="ARBA" id="ARBA00022692"/>
    </source>
</evidence>
<evidence type="ECO:0000256" key="7">
    <source>
        <dbReference type="ARBA" id="ARBA00023136"/>
    </source>
</evidence>
<gene>
    <name evidence="10" type="primary">plsY</name>
    <name evidence="11" type="ORF">GMD30_14400</name>
</gene>
<dbReference type="GO" id="GO:0005886">
    <property type="term" value="C:plasma membrane"/>
    <property type="evidence" value="ECO:0007669"/>
    <property type="project" value="UniProtKB-SubCell"/>
</dbReference>
<feature type="transmembrane region" description="Helical" evidence="10">
    <location>
        <begin position="160"/>
        <end position="181"/>
    </location>
</feature>
<evidence type="ECO:0000256" key="6">
    <source>
        <dbReference type="ARBA" id="ARBA00023098"/>
    </source>
</evidence>
<dbReference type="SMART" id="SM01207">
    <property type="entry name" value="G3P_acyltransf"/>
    <property type="match status" value="1"/>
</dbReference>
<dbReference type="UniPathway" id="UPA00085"/>
<comment type="caution">
    <text evidence="11">The sequence shown here is derived from an EMBL/GenBank/DDBJ whole genome shotgun (WGS) entry which is preliminary data.</text>
</comment>
<sequence>MCMIYKSILLILGYLYGTMLTATFVVKHSTGNDVSKIGSGNPGMANVMEHIGKKEGVLVLAGDILKVIVAGILGHLLFPDKTWHDIFLYTGFGAIFGHNYPLWRKGKGGKGVTVTCTWLILTFGILGAICCIIGGIVVLLTGWLPLGAVVIPALAIPTVYFIHGKSIELVCVLIATVLMLIRHRKGIYRIIHGEEPLHLKIKKDK</sequence>
<dbReference type="GO" id="GO:0043772">
    <property type="term" value="F:acyl-phosphate glycerol-3-phosphate acyltransferase activity"/>
    <property type="evidence" value="ECO:0007669"/>
    <property type="project" value="UniProtKB-UniRule"/>
</dbReference>
<keyword evidence="3 10" id="KW-0808">Transferase</keyword>
<evidence type="ECO:0000313" key="11">
    <source>
        <dbReference type="EMBL" id="MTR82845.1"/>
    </source>
</evidence>
<dbReference type="AlphaFoldDB" id="A0A844KQP9"/>
<comment type="subcellular location">
    <subcellularLocation>
        <location evidence="10">Cell membrane</location>
        <topology evidence="10">Multi-pass membrane protein</topology>
    </subcellularLocation>
</comment>
<dbReference type="EMBL" id="WNAL01000038">
    <property type="protein sequence ID" value="MTR82845.1"/>
    <property type="molecule type" value="Genomic_DNA"/>
</dbReference>
<dbReference type="Proteomes" id="UP000446657">
    <property type="component" value="Unassembled WGS sequence"/>
</dbReference>
<keyword evidence="8 10" id="KW-0594">Phospholipid biosynthesis</keyword>
<evidence type="ECO:0000256" key="5">
    <source>
        <dbReference type="ARBA" id="ARBA00022989"/>
    </source>
</evidence>
<dbReference type="EC" id="2.3.1.275" evidence="10"/>
<dbReference type="HAMAP" id="MF_01043">
    <property type="entry name" value="PlsY"/>
    <property type="match status" value="1"/>
</dbReference>
<keyword evidence="6 10" id="KW-0443">Lipid metabolism</keyword>
<keyword evidence="1 10" id="KW-1003">Cell membrane</keyword>
<feature type="transmembrane region" description="Helical" evidence="10">
    <location>
        <begin position="7"/>
        <end position="26"/>
    </location>
</feature>